<keyword evidence="3" id="KW-0597">Phosphoprotein</keyword>
<name>A0A1M7LSW2_9ACTN</name>
<dbReference type="NCBIfam" id="TIGR01686">
    <property type="entry name" value="FkbH"/>
    <property type="match status" value="1"/>
</dbReference>
<dbReference type="InterPro" id="IPR049900">
    <property type="entry name" value="PKS_mFAS_DH"/>
</dbReference>
<dbReference type="SUPFAM" id="SSF47336">
    <property type="entry name" value="ACP-like"/>
    <property type="match status" value="1"/>
</dbReference>
<dbReference type="InterPro" id="IPR009081">
    <property type="entry name" value="PP-bd_ACP"/>
</dbReference>
<dbReference type="GO" id="GO:0031177">
    <property type="term" value="F:phosphopantetheine binding"/>
    <property type="evidence" value="ECO:0007669"/>
    <property type="project" value="InterPro"/>
</dbReference>
<dbReference type="InterPro" id="IPR023213">
    <property type="entry name" value="CAT-like_dom_sf"/>
</dbReference>
<keyword evidence="11" id="KW-1185">Reference proteome</keyword>
<accession>A0A1M7LSW2</accession>
<dbReference type="InterPro" id="IPR016181">
    <property type="entry name" value="Acyl_CoA_acyltransferase"/>
</dbReference>
<dbReference type="InterPro" id="IPR036736">
    <property type="entry name" value="ACP-like_sf"/>
</dbReference>
<dbReference type="Pfam" id="PF14765">
    <property type="entry name" value="PS-DH"/>
    <property type="match status" value="1"/>
</dbReference>
<dbReference type="STRING" id="310782.SAMN05216499_114167"/>
<dbReference type="InterPro" id="IPR023214">
    <property type="entry name" value="HAD_sf"/>
</dbReference>
<evidence type="ECO:0000256" key="4">
    <source>
        <dbReference type="ARBA" id="ARBA00022679"/>
    </source>
</evidence>
<dbReference type="InterPro" id="IPR010037">
    <property type="entry name" value="FkbH_domain"/>
</dbReference>
<dbReference type="InterPro" id="IPR036514">
    <property type="entry name" value="SGNH_hydro_sf"/>
</dbReference>
<reference evidence="10 11" key="1">
    <citation type="submission" date="2016-11" db="EMBL/GenBank/DDBJ databases">
        <authorList>
            <person name="Jaros S."/>
            <person name="Januszkiewicz K."/>
            <person name="Wedrychowicz H."/>
        </authorList>
    </citation>
    <scope>NUCLEOTIDE SEQUENCE [LARGE SCALE GENOMIC DNA]</scope>
    <source>
        <strain evidence="10 11">CGMCC 4.2025</strain>
    </source>
</reference>
<dbReference type="InterPro" id="IPR055123">
    <property type="entry name" value="SpnB-like_Rossmann"/>
</dbReference>
<dbReference type="InterPro" id="IPR049551">
    <property type="entry name" value="PKS_DH_C"/>
</dbReference>
<dbReference type="Gene3D" id="3.40.50.1110">
    <property type="entry name" value="SGNH hydrolase"/>
    <property type="match status" value="1"/>
</dbReference>
<evidence type="ECO:0000256" key="1">
    <source>
        <dbReference type="ARBA" id="ARBA00001957"/>
    </source>
</evidence>
<evidence type="ECO:0000256" key="5">
    <source>
        <dbReference type="ARBA" id="ARBA00023268"/>
    </source>
</evidence>
<dbReference type="PROSITE" id="PS50075">
    <property type="entry name" value="CARRIER"/>
    <property type="match status" value="1"/>
</dbReference>
<gene>
    <name evidence="10" type="ORF">SAMN05216499_114167</name>
</gene>
<dbReference type="GO" id="GO:0006633">
    <property type="term" value="P:fatty acid biosynthetic process"/>
    <property type="evidence" value="ECO:0007669"/>
    <property type="project" value="TreeGrafter"/>
</dbReference>
<dbReference type="SMART" id="SM00823">
    <property type="entry name" value="PKS_PP"/>
    <property type="match status" value="1"/>
</dbReference>
<dbReference type="InterPro" id="IPR036412">
    <property type="entry name" value="HAD-like_sf"/>
</dbReference>
<dbReference type="InterPro" id="IPR020806">
    <property type="entry name" value="PKS_PP-bd"/>
</dbReference>
<dbReference type="InterPro" id="IPR000182">
    <property type="entry name" value="GNAT_dom"/>
</dbReference>
<dbReference type="InterPro" id="IPR036291">
    <property type="entry name" value="NAD(P)-bd_dom_sf"/>
</dbReference>
<dbReference type="GO" id="GO:0017000">
    <property type="term" value="P:antibiotic biosynthetic process"/>
    <property type="evidence" value="ECO:0007669"/>
    <property type="project" value="UniProtKB-ARBA"/>
</dbReference>
<keyword evidence="2" id="KW-0596">Phosphopantetheine</keyword>
<dbReference type="Gene3D" id="1.10.1200.10">
    <property type="entry name" value="ACP-like"/>
    <property type="match status" value="1"/>
</dbReference>
<dbReference type="Gene3D" id="3.40.630.30">
    <property type="match status" value="1"/>
</dbReference>
<comment type="cofactor">
    <cofactor evidence="1">
        <name>pantetheine 4'-phosphate</name>
        <dbReference type="ChEBI" id="CHEBI:47942"/>
    </cofactor>
</comment>
<dbReference type="Pfam" id="PF00668">
    <property type="entry name" value="Condensation"/>
    <property type="match status" value="1"/>
</dbReference>
<dbReference type="Proteomes" id="UP000184111">
    <property type="component" value="Unassembled WGS sequence"/>
</dbReference>
<feature type="active site" description="Proton acceptor; for dehydratase activity" evidence="6">
    <location>
        <position position="89"/>
    </location>
</feature>
<dbReference type="InterPro" id="IPR042104">
    <property type="entry name" value="PKS_dehydratase_sf"/>
</dbReference>
<dbReference type="Gene3D" id="3.30.559.30">
    <property type="entry name" value="Nonribosomal peptide synthetase, condensation domain"/>
    <property type="match status" value="1"/>
</dbReference>
<dbReference type="Gene3D" id="3.40.50.1000">
    <property type="entry name" value="HAD superfamily/HAD-like"/>
    <property type="match status" value="1"/>
</dbReference>
<dbReference type="EMBL" id="FRBI01000014">
    <property type="protein sequence ID" value="SHM81394.1"/>
    <property type="molecule type" value="Genomic_DNA"/>
</dbReference>
<evidence type="ECO:0000259" key="9">
    <source>
        <dbReference type="PROSITE" id="PS52019"/>
    </source>
</evidence>
<organism evidence="10 11">
    <name type="scientific">Actinacidiphila paucisporea</name>
    <dbReference type="NCBI Taxonomy" id="310782"/>
    <lineage>
        <taxon>Bacteria</taxon>
        <taxon>Bacillati</taxon>
        <taxon>Actinomycetota</taxon>
        <taxon>Actinomycetes</taxon>
        <taxon>Kitasatosporales</taxon>
        <taxon>Streptomycetaceae</taxon>
        <taxon>Actinacidiphila</taxon>
    </lineage>
</organism>
<dbReference type="CDD" id="cd08956">
    <property type="entry name" value="KR_3_FAS_SDR_x"/>
    <property type="match status" value="1"/>
</dbReference>
<evidence type="ECO:0000256" key="6">
    <source>
        <dbReference type="PROSITE-ProRule" id="PRU01363"/>
    </source>
</evidence>
<dbReference type="SUPFAM" id="SSF55729">
    <property type="entry name" value="Acyl-CoA N-acyltransferases (Nat)"/>
    <property type="match status" value="1"/>
</dbReference>
<evidence type="ECO:0000259" key="7">
    <source>
        <dbReference type="PROSITE" id="PS50075"/>
    </source>
</evidence>
<feature type="domain" description="N-acetyltransferase" evidence="8">
    <location>
        <begin position="1701"/>
        <end position="1848"/>
    </location>
</feature>
<dbReference type="OrthoDB" id="4516163at2"/>
<keyword evidence="5" id="KW-0511">Multifunctional enzyme</keyword>
<dbReference type="Gene3D" id="3.30.559.10">
    <property type="entry name" value="Chloramphenicol acetyltransferase-like domain"/>
    <property type="match status" value="1"/>
</dbReference>
<dbReference type="PANTHER" id="PTHR43775">
    <property type="entry name" value="FATTY ACID SYNTHASE"/>
    <property type="match status" value="1"/>
</dbReference>
<dbReference type="InterPro" id="IPR010033">
    <property type="entry name" value="HAD_SF_ppase_IIIC"/>
</dbReference>
<dbReference type="InterPro" id="IPR049552">
    <property type="entry name" value="PKS_DH_N"/>
</dbReference>
<dbReference type="NCBIfam" id="TIGR01681">
    <property type="entry name" value="HAD-SF-IIIC"/>
    <property type="match status" value="1"/>
</dbReference>
<dbReference type="Pfam" id="PF08659">
    <property type="entry name" value="KR"/>
    <property type="match status" value="1"/>
</dbReference>
<dbReference type="SUPFAM" id="SSF52777">
    <property type="entry name" value="CoA-dependent acyltransferases"/>
    <property type="match status" value="2"/>
</dbReference>
<feature type="domain" description="PKS/mFAS DH" evidence="9">
    <location>
        <begin position="57"/>
        <end position="334"/>
    </location>
</feature>
<dbReference type="PROSITE" id="PS51186">
    <property type="entry name" value="GNAT"/>
    <property type="match status" value="1"/>
</dbReference>
<evidence type="ECO:0000256" key="2">
    <source>
        <dbReference type="ARBA" id="ARBA00022450"/>
    </source>
</evidence>
<dbReference type="GO" id="GO:0004312">
    <property type="term" value="F:fatty acid synthase activity"/>
    <property type="evidence" value="ECO:0007669"/>
    <property type="project" value="TreeGrafter"/>
</dbReference>
<feature type="domain" description="Carrier" evidence="7">
    <location>
        <begin position="791"/>
        <end position="868"/>
    </location>
</feature>
<dbReference type="SUPFAM" id="SSF51735">
    <property type="entry name" value="NAD(P)-binding Rossmann-fold domains"/>
    <property type="match status" value="2"/>
</dbReference>
<dbReference type="Pfam" id="PF21089">
    <property type="entry name" value="PKS_DH_N"/>
    <property type="match status" value="1"/>
</dbReference>
<dbReference type="SMART" id="SM00822">
    <property type="entry name" value="PKS_KR"/>
    <property type="match status" value="1"/>
</dbReference>
<feature type="active site" description="Proton donor; for dehydratase activity" evidence="6">
    <location>
        <position position="259"/>
    </location>
</feature>
<protein>
    <submittedName>
        <fullName evidence="10">HAD-superfamily phosphatase, subfamily IIIC/FkbH-like domain-containing protein</fullName>
    </submittedName>
</protein>
<dbReference type="InterPro" id="IPR013968">
    <property type="entry name" value="PKS_KR"/>
</dbReference>
<evidence type="ECO:0000313" key="10">
    <source>
        <dbReference type="EMBL" id="SHM81394.1"/>
    </source>
</evidence>
<dbReference type="InterPro" id="IPR020807">
    <property type="entry name" value="PKS_DH"/>
</dbReference>
<dbReference type="InterPro" id="IPR050091">
    <property type="entry name" value="PKS_NRPS_Biosynth_Enz"/>
</dbReference>
<dbReference type="Gene3D" id="3.10.129.110">
    <property type="entry name" value="Polyketide synthase dehydratase"/>
    <property type="match status" value="1"/>
</dbReference>
<dbReference type="RefSeq" id="WP_143172543.1">
    <property type="nucleotide sequence ID" value="NZ_FRBI01000014.1"/>
</dbReference>
<dbReference type="InterPro" id="IPR001242">
    <property type="entry name" value="Condensation_dom"/>
</dbReference>
<feature type="non-terminal residue" evidence="10">
    <location>
        <position position="1"/>
    </location>
</feature>
<dbReference type="PANTHER" id="PTHR43775:SF51">
    <property type="entry name" value="INACTIVE PHENOLPHTHIOCEROL SYNTHESIS POLYKETIDE SYNTHASE TYPE I PKS1-RELATED"/>
    <property type="match status" value="1"/>
</dbReference>
<dbReference type="PROSITE" id="PS52019">
    <property type="entry name" value="PKS_MFAS_DH"/>
    <property type="match status" value="1"/>
</dbReference>
<feature type="region of interest" description="N-terminal hotdog fold" evidence="6">
    <location>
        <begin position="57"/>
        <end position="181"/>
    </location>
</feature>
<dbReference type="Gene3D" id="3.40.50.720">
    <property type="entry name" value="NAD(P)-binding Rossmann-like Domain"/>
    <property type="match status" value="1"/>
</dbReference>
<dbReference type="SMART" id="SM00826">
    <property type="entry name" value="PKS_DH"/>
    <property type="match status" value="1"/>
</dbReference>
<sequence>RSLAEIHIAGIPVDWSPWITGARLLELPTYAFQRDRYWLPNTTTADVGSAGQRTLRHPLLGAAISLAGSDDTVLTGRISRTTHPWLDDHAVHGAVLLPGTAFVEMALRAADEVGCEVLEELTLHAPLVLPERGEVDIQVRIGAANGTGRPLEVHSRPSSADGVAGWTHHASAVLDAVGTAAPVGDSPLGGAVWPPAGAERLDIAAHYGTLADAGLEYGPAFQGLSGVWRFGEEILAQVTLPGRQAEDAQRFALHPALLDAALQAAAVDGLDGRTPVPFAFGKVTLHARGADEVRVRVTPTGDDTFTVEAADPSGAPVARIDSLLVRPMTAADLATAVPATGELLSVAWSPYAVERNTPEADGRASAPDVTVLKVGGGQDHAGDEAARTRAVLRDALRELQEWLAGDRPASARLVVLTRHAVLTGAEEPGTTLDLAHASVWGLARSARAENPGRVVLLDVDADADEEVGPDDIDAVLREALRTERPELVRRRDTWYVPALHRQQGGPADATAAALGAGTVLITGGTGGLGAQVARHAAGLGARHLLLVSRRGPAAEGAEALRDELVAAGARVTVLACDVADRGELERALRGLPEEYPLTAVVHAAGVLRDALVESIDADGLEAVLRPKIDAAVHLHELTAGADLSAFVVFSSLAGVLGSAGQGAYAAANAFLDALAQRRRGAGLPGLSLAWGLWAEATGMTGHLGDAELERINRGGVAALSTERGLGLLDAALGRDPGDGLLLAAALDETVLRGADPGLLPPLLAGLFPPRRRVTTARSGRSAGAAGRMAPDSREAVVDRLRYRFAGTMGFDVAEVDTGAPLVGQGLDSVMAMQIRGLIESDFGQSLPVGAMFNGGSIGSIADLLIAGAAGGTGPEATAAGRTDAGQDAPGVPEFVRHPATSDVVRLLRTEQHGTPSVTHHIGLAVRLTTRTTRERLTEVLTSLAGRHAALRTAIVPDAEGGPQLEVRRSLDGDLLRWSPVDADTDVDVDERLRALMEPPFDLTRAPLWRFELVDHPSDGQILVFGAHHAVSDLASLMLVAGGLGAGLSGAQPPADATNQDIDLLLRAQAAGPADRLGAPDDWREDFAGARRLDLEARPRPAERSFRSAMHLAELPPDLRERAEARARRLGITPAAFWLGSLTAYLARLRERNRFVLAVPVDTRMHVGALDAVGYFGLPIPFAAQVEDGDTPTDLLRRTDARLSRVLERGVTFFDAMSTLVEQGLHRKDAPLVEVYFNYMPPQAGAAEGLDIVPAGTGYSDLDLMVTVMPGLGKIGLDYNTDVLDEAGSADLACGWLALAAEFAEGSDTPLSVTEAQDAAAERRPGPQVAVAATFSLGNLPAMLSVALEDAGVEGGPFAVVEAPYHQVLASLHDPGGVLAQPATVAALVLLRPGDLTRFADGDDGGELLTALAAEYPAALHALADRTRAPLVVAFLPEHTADARLREWERQVTDRLADRPGIAVLPSDTWEDEGFPVSDVFDAHTDELAHLPFQEEFQALVALRLADVVWKVRRRAPKVIVVDGDETLWSGVAGEIGPEHVDFTGARALLARRLLQWRSAGVLLCMVSNNDEETVRHILERPDSPLRAEHFAAISAAWEPKWTRIAKIADDLRLGLDSFLFLDDNPVEIAAVRAQLPDVLCVTCPSADELGGFVSRLWPMVPRAATAEDSARADFYRQEQVREESRAAMGFAEFLESLQLELDIQPASEETAERIIQLSRRTNQFNLRPRPLDAAELTRLRKDGEVWTAGARDRFGSYGQIGVLAVTIDGDTLEVVAWMMSCRVLGRGVEDRLLRWLADRAEEYGCGTVRLIAEHTPRNVPARRLVSRLGGGDVEAPRLEAVVEVAQLREFRSWDTGSANAVEVSNA</sequence>
<keyword evidence="4" id="KW-0808">Transferase</keyword>
<evidence type="ECO:0000313" key="11">
    <source>
        <dbReference type="Proteomes" id="UP000184111"/>
    </source>
</evidence>
<evidence type="ECO:0000259" key="8">
    <source>
        <dbReference type="PROSITE" id="PS51186"/>
    </source>
</evidence>
<proteinExistence type="predicted"/>
<evidence type="ECO:0000256" key="3">
    <source>
        <dbReference type="ARBA" id="ARBA00022553"/>
    </source>
</evidence>
<dbReference type="Pfam" id="PF00550">
    <property type="entry name" value="PP-binding"/>
    <property type="match status" value="1"/>
</dbReference>
<dbReference type="Pfam" id="PF22953">
    <property type="entry name" value="SpnB_Rossmann"/>
    <property type="match status" value="1"/>
</dbReference>
<feature type="region of interest" description="C-terminal hotdog fold" evidence="6">
    <location>
        <begin position="198"/>
        <end position="334"/>
    </location>
</feature>
<dbReference type="Gene3D" id="3.30.70.3290">
    <property type="match status" value="1"/>
</dbReference>
<dbReference type="InterPro" id="IPR057326">
    <property type="entry name" value="KR_dom"/>
</dbReference>
<dbReference type="SUPFAM" id="SSF56784">
    <property type="entry name" value="HAD-like"/>
    <property type="match status" value="1"/>
</dbReference>